<dbReference type="InterPro" id="IPR036864">
    <property type="entry name" value="Zn2-C6_fun-type_DNA-bd_sf"/>
</dbReference>
<evidence type="ECO:0000256" key="3">
    <source>
        <dbReference type="ARBA" id="ARBA00022833"/>
    </source>
</evidence>
<evidence type="ECO:0000313" key="8">
    <source>
        <dbReference type="Proteomes" id="UP001221413"/>
    </source>
</evidence>
<evidence type="ECO:0000313" key="7">
    <source>
        <dbReference type="EMBL" id="KAJ6256339.1"/>
    </source>
</evidence>
<dbReference type="SUPFAM" id="SSF57701">
    <property type="entry name" value="Zn2/Cys6 DNA-binding domain"/>
    <property type="match status" value="1"/>
</dbReference>
<dbReference type="Proteomes" id="UP001221413">
    <property type="component" value="Unassembled WGS sequence"/>
</dbReference>
<feature type="region of interest" description="Disordered" evidence="5">
    <location>
        <begin position="276"/>
        <end position="376"/>
    </location>
</feature>
<dbReference type="InterPro" id="IPR036236">
    <property type="entry name" value="Znf_C2H2_sf"/>
</dbReference>
<keyword evidence="1" id="KW-0479">Metal-binding</keyword>
<feature type="compositionally biased region" description="Low complexity" evidence="5">
    <location>
        <begin position="840"/>
        <end position="853"/>
    </location>
</feature>
<comment type="caution">
    <text evidence="7">The sequence shown here is derived from an EMBL/GenBank/DDBJ whole genome shotgun (WGS) entry which is preliminary data.</text>
</comment>
<organism evidence="7 8">
    <name type="scientific">Drechslerella dactyloides</name>
    <name type="common">Nematode-trapping fungus</name>
    <name type="synonym">Arthrobotrys dactyloides</name>
    <dbReference type="NCBI Taxonomy" id="74499"/>
    <lineage>
        <taxon>Eukaryota</taxon>
        <taxon>Fungi</taxon>
        <taxon>Dikarya</taxon>
        <taxon>Ascomycota</taxon>
        <taxon>Pezizomycotina</taxon>
        <taxon>Orbiliomycetes</taxon>
        <taxon>Orbiliales</taxon>
        <taxon>Orbiliaceae</taxon>
        <taxon>Drechslerella</taxon>
    </lineage>
</organism>
<name>A0AAD6IR65_DREDA</name>
<evidence type="ECO:0000256" key="1">
    <source>
        <dbReference type="ARBA" id="ARBA00022723"/>
    </source>
</evidence>
<dbReference type="SMART" id="SM00355">
    <property type="entry name" value="ZnF_C2H2"/>
    <property type="match status" value="2"/>
</dbReference>
<reference evidence="7" key="1">
    <citation type="submission" date="2023-01" db="EMBL/GenBank/DDBJ databases">
        <title>The chitinases involved in constricting ring structure development in the nematode-trapping fungus Drechslerella dactyloides.</title>
        <authorList>
            <person name="Wang R."/>
            <person name="Zhang L."/>
            <person name="Tang P."/>
            <person name="Li S."/>
            <person name="Liang L."/>
        </authorList>
    </citation>
    <scope>NUCLEOTIDE SEQUENCE</scope>
    <source>
        <strain evidence="7">YMF1.00031</strain>
    </source>
</reference>
<dbReference type="PROSITE" id="PS50157">
    <property type="entry name" value="ZINC_FINGER_C2H2_2"/>
    <property type="match status" value="1"/>
</dbReference>
<gene>
    <name evidence="7" type="ORF">Dda_8837</name>
</gene>
<evidence type="ECO:0000256" key="2">
    <source>
        <dbReference type="ARBA" id="ARBA00022771"/>
    </source>
</evidence>
<dbReference type="InterPro" id="IPR013087">
    <property type="entry name" value="Znf_C2H2_type"/>
</dbReference>
<evidence type="ECO:0000256" key="5">
    <source>
        <dbReference type="SAM" id="MobiDB-lite"/>
    </source>
</evidence>
<dbReference type="Pfam" id="PF00096">
    <property type="entry name" value="zf-C2H2"/>
    <property type="match status" value="1"/>
</dbReference>
<feature type="domain" description="C2H2-type" evidence="6">
    <location>
        <begin position="856"/>
        <end position="884"/>
    </location>
</feature>
<dbReference type="AlphaFoldDB" id="A0AAD6IR65"/>
<dbReference type="GO" id="GO:0008270">
    <property type="term" value="F:zinc ion binding"/>
    <property type="evidence" value="ECO:0007669"/>
    <property type="project" value="UniProtKB-KW"/>
</dbReference>
<dbReference type="PROSITE" id="PS00028">
    <property type="entry name" value="ZINC_FINGER_C2H2_1"/>
    <property type="match status" value="1"/>
</dbReference>
<keyword evidence="8" id="KW-1185">Reference proteome</keyword>
<evidence type="ECO:0000256" key="4">
    <source>
        <dbReference type="PROSITE-ProRule" id="PRU00042"/>
    </source>
</evidence>
<proteinExistence type="predicted"/>
<dbReference type="Gene3D" id="3.30.160.60">
    <property type="entry name" value="Classic Zinc Finger"/>
    <property type="match status" value="1"/>
</dbReference>
<keyword evidence="3" id="KW-0862">Zinc</keyword>
<dbReference type="EMBL" id="JAQGDS010000013">
    <property type="protein sequence ID" value="KAJ6256339.1"/>
    <property type="molecule type" value="Genomic_DNA"/>
</dbReference>
<feature type="region of interest" description="Disordered" evidence="5">
    <location>
        <begin position="229"/>
        <end position="255"/>
    </location>
</feature>
<dbReference type="FunFam" id="3.30.160.60:FF:000446">
    <property type="entry name" value="Zinc finger protein"/>
    <property type="match status" value="1"/>
</dbReference>
<feature type="compositionally biased region" description="Low complexity" evidence="5">
    <location>
        <begin position="803"/>
        <end position="819"/>
    </location>
</feature>
<protein>
    <recommendedName>
        <fullName evidence="6">C2H2-type domain-containing protein</fullName>
    </recommendedName>
</protein>
<sequence length="932" mass="103578">MCFRETRQWSCSCRPGVFYHSCPDNKLRDIELCPKYEIHQSFPNIQCNDCDLAAWPTPPSSPSRIRELKNVFESNVKKDAKQGTDGARGTRHRRDSVGKLEDKCMECRTWGYPCDMKQPHCTSCLRNGTICETTKEWFGRVSGKTASRGSPRPGAIDVMAPAPAPILPQRFCRPRAVANARTEIQEPLKSDITTSQAFEEDYSAGHRAADESLAGLKKNMRGLRAALAMQGGDKRDPRETVLTRPSTASAAHDFSRLPAFMDFPQEQKENVTWTEPVFDQSEISSSTDRQTDEFVSPITRSNTVDDPSSFSEGEDSLTSSDESDLFSPSSESFGDERPPEMSSLETDPGLQSPHLESDGRLRSPSDNMNTASRKVRTAAQNAYKKLKTVARSKKASVAFRRFVESLGSLDDILRTGSQTFEMLVDQETPNSLIQIYCFLHFAYAMSQGDTDLLPKSSEKEYQKGLLVFRSCLPSTPEYEGLHSQRDIFDEIAHHMARELECALRWAKKQNLTPTSFHGLSLEDVLRLHSERNDSFKGLDRAQTAIGLQAATSMDGALFENLTSTSITASWREIQSLRVFNGVTGFLAGLSRFGSPFKLFTGDFCKSIASGIYQHPVYSKGFRQANQVLHADEMRDSIRSEIVSKFDRRLIAHDSLLQALETSLEMVDLGSLITLEDYVDYARGLVMAALVPVHLATLFEYEIIRRSQQLIGKLPAYLLGRVQWPECFSVPASTPDSSLYEPHHQDISISPSYMAADLDFVVNMAQSVPQPEMSMIIDPFHPTESASQSRPDFETADPMDYEHCSAPGSSQPASCSPQPSVMSSTPPPLSTASCSSEDVGSPSSPNSTSTPTTSAIFTCPKCRKTFTNKSNLSRHERTKHAGASSSYKKMLRCPVAGCKTMLGSARAKENMRTHLKKKHGIERPGIEELIEYL</sequence>
<feature type="compositionally biased region" description="Low complexity" evidence="5">
    <location>
        <begin position="316"/>
        <end position="332"/>
    </location>
</feature>
<feature type="compositionally biased region" description="Basic and acidic residues" evidence="5">
    <location>
        <begin position="232"/>
        <end position="241"/>
    </location>
</feature>
<keyword evidence="2 4" id="KW-0863">Zinc-finger</keyword>
<dbReference type="SUPFAM" id="SSF57667">
    <property type="entry name" value="beta-beta-alpha zinc fingers"/>
    <property type="match status" value="1"/>
</dbReference>
<evidence type="ECO:0000259" key="6">
    <source>
        <dbReference type="PROSITE" id="PS50157"/>
    </source>
</evidence>
<dbReference type="GO" id="GO:0000981">
    <property type="term" value="F:DNA-binding transcription factor activity, RNA polymerase II-specific"/>
    <property type="evidence" value="ECO:0007669"/>
    <property type="project" value="InterPro"/>
</dbReference>
<accession>A0AAD6IR65</accession>
<feature type="region of interest" description="Disordered" evidence="5">
    <location>
        <begin position="775"/>
        <end position="853"/>
    </location>
</feature>
<feature type="compositionally biased region" description="Polar residues" evidence="5">
    <location>
        <begin position="298"/>
        <end position="310"/>
    </location>
</feature>